<protein>
    <submittedName>
        <fullName evidence="1">Uncharacterized protein</fullName>
    </submittedName>
</protein>
<organism evidence="1 2">
    <name type="scientific">Leptospira vanthielii serovar Holland str. Waz Holland = ATCC 700522</name>
    <dbReference type="NCBI Taxonomy" id="1218591"/>
    <lineage>
        <taxon>Bacteria</taxon>
        <taxon>Pseudomonadati</taxon>
        <taxon>Spirochaetota</taxon>
        <taxon>Spirochaetia</taxon>
        <taxon>Leptospirales</taxon>
        <taxon>Leptospiraceae</taxon>
        <taxon>Leptospira</taxon>
    </lineage>
</organism>
<gene>
    <name evidence="1" type="ORF">LEP1GSC199_2976</name>
</gene>
<dbReference type="EMBL" id="AOGY02000070">
    <property type="protein sequence ID" value="EMY68415.1"/>
    <property type="molecule type" value="Genomic_DNA"/>
</dbReference>
<evidence type="ECO:0000313" key="1">
    <source>
        <dbReference type="EMBL" id="EMY68415.1"/>
    </source>
</evidence>
<dbReference type="Proteomes" id="UP000012227">
    <property type="component" value="Unassembled WGS sequence"/>
</dbReference>
<reference evidence="1 2" key="1">
    <citation type="submission" date="2013-03" db="EMBL/GenBank/DDBJ databases">
        <authorList>
            <person name="Harkins D.M."/>
            <person name="Durkin A.S."/>
            <person name="Brinkac L.M."/>
            <person name="Haft D.H."/>
            <person name="Selengut J.D."/>
            <person name="Sanka R."/>
            <person name="DePew J."/>
            <person name="Purushe J."/>
            <person name="Galloway R.L."/>
            <person name="Vinetz J.M."/>
            <person name="Sutton G.G."/>
            <person name="Nierman W.C."/>
            <person name="Fouts D.E."/>
        </authorList>
    </citation>
    <scope>NUCLEOTIDE SEQUENCE [LARGE SCALE GENOMIC DNA]</scope>
    <source>
        <strain evidence="1 2">Waz Holland</strain>
    </source>
</reference>
<accession>N1W4M7</accession>
<comment type="caution">
    <text evidence="1">The sequence shown here is derived from an EMBL/GenBank/DDBJ whole genome shotgun (WGS) entry which is preliminary data.</text>
</comment>
<evidence type="ECO:0000313" key="2">
    <source>
        <dbReference type="Proteomes" id="UP000012227"/>
    </source>
</evidence>
<dbReference type="STRING" id="1218591.LEP1GSC199_2976"/>
<dbReference type="AlphaFoldDB" id="N1W4M7"/>
<sequence length="82" mass="9711">MEIEILDLAFRNSKTKSTGKRLSDLFKQLKRQKQIDRAKGTVARIWNQFGKQVSDEQEKFFLFRFPSSMFDIYEYLGTSLLP</sequence>
<name>N1W4M7_9LEPT</name>
<proteinExistence type="predicted"/>